<organism evidence="13 14">
    <name type="scientific">Candidatus Berkelbacteria bacterium CG23_combo_of_CG06-09_8_20_14_all_41_73</name>
    <dbReference type="NCBI Taxonomy" id="1974519"/>
    <lineage>
        <taxon>Bacteria</taxon>
        <taxon>Candidatus Berkelbacteria</taxon>
    </lineage>
</organism>
<feature type="domain" description="DNA polymerase III beta sliding clamp N-terminal" evidence="10">
    <location>
        <begin position="1"/>
        <end position="118"/>
    </location>
</feature>
<comment type="caution">
    <text evidence="13">The sequence shown here is derived from an EMBL/GenBank/DDBJ whole genome shotgun (WGS) entry which is preliminary data.</text>
</comment>
<evidence type="ECO:0000256" key="2">
    <source>
        <dbReference type="ARBA" id="ARBA00010752"/>
    </source>
</evidence>
<evidence type="ECO:0000256" key="6">
    <source>
        <dbReference type="ARBA" id="ARBA00022705"/>
    </source>
</evidence>
<dbReference type="GO" id="GO:0006271">
    <property type="term" value="P:DNA strand elongation involved in DNA replication"/>
    <property type="evidence" value="ECO:0007669"/>
    <property type="project" value="TreeGrafter"/>
</dbReference>
<protein>
    <recommendedName>
        <fullName evidence="9">Beta sliding clamp</fullName>
    </recommendedName>
</protein>
<dbReference type="GO" id="GO:0005737">
    <property type="term" value="C:cytoplasm"/>
    <property type="evidence" value="ECO:0007669"/>
    <property type="project" value="UniProtKB-SubCell"/>
</dbReference>
<dbReference type="GO" id="GO:0003887">
    <property type="term" value="F:DNA-directed DNA polymerase activity"/>
    <property type="evidence" value="ECO:0007669"/>
    <property type="project" value="UniProtKB-UniRule"/>
</dbReference>
<evidence type="ECO:0000313" key="13">
    <source>
        <dbReference type="EMBL" id="PIP50735.1"/>
    </source>
</evidence>
<evidence type="ECO:0000259" key="11">
    <source>
        <dbReference type="Pfam" id="PF02767"/>
    </source>
</evidence>
<dbReference type="GO" id="GO:0003677">
    <property type="term" value="F:DNA binding"/>
    <property type="evidence" value="ECO:0007669"/>
    <property type="project" value="UniProtKB-UniRule"/>
</dbReference>
<keyword evidence="5 9" id="KW-0548">Nucleotidyltransferase</keyword>
<dbReference type="SUPFAM" id="SSF55979">
    <property type="entry name" value="DNA clamp"/>
    <property type="match status" value="3"/>
</dbReference>
<keyword evidence="4 9" id="KW-0808">Transferase</keyword>
<comment type="similarity">
    <text evidence="2 9">Belongs to the beta sliding clamp family.</text>
</comment>
<dbReference type="Gene3D" id="3.70.10.10">
    <property type="match status" value="1"/>
</dbReference>
<dbReference type="AlphaFoldDB" id="A0A2H0AZ88"/>
<evidence type="ECO:0000259" key="10">
    <source>
        <dbReference type="Pfam" id="PF00712"/>
    </source>
</evidence>
<sequence length="368" mass="39888">MKISCTQEKLNKGLGIVSRIVGTRTTLPVLSNICLEAKGGQLKLSATDLEIGVTTSIGAKVDTEGAVTVPARLISEFVATNDDASVNLESKDSTLHLKSARYEANIRGIDPSEFPVIPDIAKDSLVEIKAPEFTKAISEVIIACATDDTRPVLSGIYFKFEKNQLLLVATDSYRLAEKKIETPGVEIQKEFIVPARTMQEILRIAGGVQELEKIAISATENQVSFTIAGTQIVSRLIEGAFPNYKQIIPSSLRTTATLALPELASAVKMAALFARQGANNIKVKFTPTELVITSVADQIGDNISRVAAQVTGDEVEIAFNAKYVLDILQVLPEKKALFEVNDKASPGVIKPEKAKDYVYIIMPLRVEE</sequence>
<evidence type="ECO:0000256" key="4">
    <source>
        <dbReference type="ARBA" id="ARBA00022679"/>
    </source>
</evidence>
<dbReference type="InterPro" id="IPR022637">
    <property type="entry name" value="DNA_polIII_beta_cen"/>
</dbReference>
<dbReference type="NCBIfam" id="TIGR00663">
    <property type="entry name" value="dnan"/>
    <property type="match status" value="1"/>
</dbReference>
<name>A0A2H0AZ88_9BACT</name>
<reference evidence="13 14" key="1">
    <citation type="submission" date="2017-09" db="EMBL/GenBank/DDBJ databases">
        <title>Depth-based differentiation of microbial function through sediment-hosted aquifers and enrichment of novel symbionts in the deep terrestrial subsurface.</title>
        <authorList>
            <person name="Probst A.J."/>
            <person name="Ladd B."/>
            <person name="Jarett J.K."/>
            <person name="Geller-Mcgrath D.E."/>
            <person name="Sieber C.M."/>
            <person name="Emerson J.B."/>
            <person name="Anantharaman K."/>
            <person name="Thomas B.C."/>
            <person name="Malmstrom R."/>
            <person name="Stieglmeier M."/>
            <person name="Klingl A."/>
            <person name="Woyke T."/>
            <person name="Ryan C.M."/>
            <person name="Banfield J.F."/>
        </authorList>
    </citation>
    <scope>NUCLEOTIDE SEQUENCE [LARGE SCALE GENOMIC DNA]</scope>
    <source>
        <strain evidence="13">CG23_combo_of_CG06-09_8_20_14_all_41_73</strain>
    </source>
</reference>
<proteinExistence type="inferred from homology"/>
<evidence type="ECO:0000259" key="12">
    <source>
        <dbReference type="Pfam" id="PF02768"/>
    </source>
</evidence>
<dbReference type="InterPro" id="IPR022635">
    <property type="entry name" value="DNA_polIII_beta_C"/>
</dbReference>
<dbReference type="Pfam" id="PF02768">
    <property type="entry name" value="DNA_pol3_beta_3"/>
    <property type="match status" value="1"/>
</dbReference>
<evidence type="ECO:0000313" key="14">
    <source>
        <dbReference type="Proteomes" id="UP000230671"/>
    </source>
</evidence>
<evidence type="ECO:0000256" key="7">
    <source>
        <dbReference type="ARBA" id="ARBA00022932"/>
    </source>
</evidence>
<dbReference type="PANTHER" id="PTHR30478:SF0">
    <property type="entry name" value="BETA SLIDING CLAMP"/>
    <property type="match status" value="1"/>
</dbReference>
<dbReference type="InterPro" id="IPR022634">
    <property type="entry name" value="DNA_polIII_beta_N"/>
</dbReference>
<dbReference type="EMBL" id="PCSO01000103">
    <property type="protein sequence ID" value="PIP50735.1"/>
    <property type="molecule type" value="Genomic_DNA"/>
</dbReference>
<evidence type="ECO:0000256" key="5">
    <source>
        <dbReference type="ARBA" id="ARBA00022695"/>
    </source>
</evidence>
<accession>A0A2H0AZ88</accession>
<feature type="domain" description="DNA polymerase III beta sliding clamp C-terminal" evidence="12">
    <location>
        <begin position="245"/>
        <end position="365"/>
    </location>
</feature>
<feature type="domain" description="DNA polymerase III beta sliding clamp central" evidence="11">
    <location>
        <begin position="128"/>
        <end position="243"/>
    </location>
</feature>
<dbReference type="GO" id="GO:0008408">
    <property type="term" value="F:3'-5' exonuclease activity"/>
    <property type="evidence" value="ECO:0007669"/>
    <property type="project" value="InterPro"/>
</dbReference>
<dbReference type="GO" id="GO:0009360">
    <property type="term" value="C:DNA polymerase III complex"/>
    <property type="evidence" value="ECO:0007669"/>
    <property type="project" value="InterPro"/>
</dbReference>
<evidence type="ECO:0000256" key="9">
    <source>
        <dbReference type="PIRNR" id="PIRNR000804"/>
    </source>
</evidence>
<dbReference type="InterPro" id="IPR046938">
    <property type="entry name" value="DNA_clamp_sf"/>
</dbReference>
<comment type="subunit">
    <text evidence="9">Forms a ring-shaped head-to-tail homodimer around DNA.</text>
</comment>
<dbReference type="PIRSF" id="PIRSF000804">
    <property type="entry name" value="DNA_pol_III_b"/>
    <property type="match status" value="1"/>
</dbReference>
<dbReference type="SMART" id="SM00480">
    <property type="entry name" value="POL3Bc"/>
    <property type="match status" value="1"/>
</dbReference>
<keyword evidence="6 9" id="KW-0235">DNA replication</keyword>
<dbReference type="Proteomes" id="UP000230671">
    <property type="component" value="Unassembled WGS sequence"/>
</dbReference>
<keyword evidence="7 9" id="KW-0239">DNA-directed DNA polymerase</keyword>
<dbReference type="Gene3D" id="3.10.150.10">
    <property type="entry name" value="DNA Polymerase III, subunit A, domain 2"/>
    <property type="match status" value="1"/>
</dbReference>
<gene>
    <name evidence="13" type="primary">dnaN</name>
    <name evidence="13" type="ORF">COX11_02540</name>
</gene>
<dbReference type="Pfam" id="PF00712">
    <property type="entry name" value="DNA_pol3_beta"/>
    <property type="match status" value="1"/>
</dbReference>
<keyword evidence="3 9" id="KW-0963">Cytoplasm</keyword>
<evidence type="ECO:0000256" key="1">
    <source>
        <dbReference type="ARBA" id="ARBA00004496"/>
    </source>
</evidence>
<comment type="function">
    <text evidence="9">Confers DNA tethering and processivity to DNA polymerases and other proteins. Acts as a clamp, forming a ring around DNA (a reaction catalyzed by the clamp-loading complex) which diffuses in an ATP-independent manner freely and bidirectionally along dsDNA. Initially characterized for its ability to contact the catalytic subunit of DNA polymerase III (Pol III), a complex, multichain enzyme responsible for most of the replicative synthesis in bacteria; Pol III exhibits 3'-5' exonuclease proofreading activity. The beta chain is required for initiation of replication as well as for processivity of DNA replication.</text>
</comment>
<dbReference type="Pfam" id="PF02767">
    <property type="entry name" value="DNA_pol3_beta_2"/>
    <property type="match status" value="1"/>
</dbReference>
<dbReference type="PANTHER" id="PTHR30478">
    <property type="entry name" value="DNA POLYMERASE III SUBUNIT BETA"/>
    <property type="match status" value="1"/>
</dbReference>
<dbReference type="InterPro" id="IPR001001">
    <property type="entry name" value="DNA_polIII_beta"/>
</dbReference>
<evidence type="ECO:0000256" key="3">
    <source>
        <dbReference type="ARBA" id="ARBA00022490"/>
    </source>
</evidence>
<dbReference type="CDD" id="cd00140">
    <property type="entry name" value="beta_clamp"/>
    <property type="match status" value="1"/>
</dbReference>
<evidence type="ECO:0000256" key="8">
    <source>
        <dbReference type="ARBA" id="ARBA00023125"/>
    </source>
</evidence>
<comment type="subcellular location">
    <subcellularLocation>
        <location evidence="1 9">Cytoplasm</location>
    </subcellularLocation>
</comment>
<keyword evidence="8" id="KW-0238">DNA-binding</keyword>